<feature type="transmembrane region" description="Helical" evidence="1">
    <location>
        <begin position="87"/>
        <end position="108"/>
    </location>
</feature>
<evidence type="ECO:0008006" key="4">
    <source>
        <dbReference type="Google" id="ProtNLM"/>
    </source>
</evidence>
<reference evidence="2 3" key="1">
    <citation type="submission" date="2024-09" db="EMBL/GenBank/DDBJ databases">
        <title>Nodulacao em especies de Leguminosae Basais da Amazonia e Caracterizacao dos Rizobios e Bacterias Associadas aos Nodulos.</title>
        <authorList>
            <person name="Jambeiro I.C.A."/>
            <person name="Lopes I.S."/>
            <person name="Aguiar E.R.G.R."/>
            <person name="Santos A.F.J."/>
            <person name="Dos Santos J.M.F."/>
            <person name="Gross E."/>
        </authorList>
    </citation>
    <scope>NUCLEOTIDE SEQUENCE [LARGE SCALE GENOMIC DNA]</scope>
    <source>
        <strain evidence="2 3">BRUESC1165</strain>
    </source>
</reference>
<dbReference type="EMBL" id="JBHOMY010000121">
    <property type="protein sequence ID" value="MFC1460444.1"/>
    <property type="molecule type" value="Genomic_DNA"/>
</dbReference>
<dbReference type="Proteomes" id="UP001593940">
    <property type="component" value="Unassembled WGS sequence"/>
</dbReference>
<evidence type="ECO:0000256" key="1">
    <source>
        <dbReference type="SAM" id="Phobius"/>
    </source>
</evidence>
<name>A0ABV6YGN9_9HYPH</name>
<feature type="transmembrane region" description="Helical" evidence="1">
    <location>
        <begin position="287"/>
        <end position="303"/>
    </location>
</feature>
<feature type="transmembrane region" description="Helical" evidence="1">
    <location>
        <begin position="213"/>
        <end position="232"/>
    </location>
</feature>
<organism evidence="2 3">
    <name type="scientific">Microvirga arabica</name>
    <dbReference type="NCBI Taxonomy" id="1128671"/>
    <lineage>
        <taxon>Bacteria</taxon>
        <taxon>Pseudomonadati</taxon>
        <taxon>Pseudomonadota</taxon>
        <taxon>Alphaproteobacteria</taxon>
        <taxon>Hyphomicrobiales</taxon>
        <taxon>Methylobacteriaceae</taxon>
        <taxon>Microvirga</taxon>
    </lineage>
</organism>
<feature type="transmembrane region" description="Helical" evidence="1">
    <location>
        <begin position="182"/>
        <end position="206"/>
    </location>
</feature>
<keyword evidence="1" id="KW-0812">Transmembrane</keyword>
<evidence type="ECO:0000313" key="2">
    <source>
        <dbReference type="EMBL" id="MFC1460444.1"/>
    </source>
</evidence>
<evidence type="ECO:0000313" key="3">
    <source>
        <dbReference type="Proteomes" id="UP001593940"/>
    </source>
</evidence>
<proteinExistence type="predicted"/>
<protein>
    <recommendedName>
        <fullName evidence="4">Glycosyltransferase RgtA/B/C/D-like domain-containing protein</fullName>
    </recommendedName>
</protein>
<comment type="caution">
    <text evidence="2">The sequence shown here is derived from an EMBL/GenBank/DDBJ whole genome shotgun (WGS) entry which is preliminary data.</text>
</comment>
<feature type="transmembrane region" description="Helical" evidence="1">
    <location>
        <begin position="346"/>
        <end position="372"/>
    </location>
</feature>
<sequence>MTAPSERPILWTSGTLLCAAAAFGLLLALPGQTVTTAYLNDLFIFLDGAHRIASGQVPNRDFHSALGPLSFYVPALGYWISGSMGGAMPTAMAAMTVALALPMIHILGSRLQPVVAIPYGVFLLLIVAVPMNLGESIASLSFAMFYNRIGWAALSLLLVMYLEPRQTRGRQELLDALCAAVLTLSMLYTKATYGLVALAFVAFMLFDIRQRRWVLWSLGLIFLSALLIEAVWQSSLIHLQDLALAGRVSGGRGIVDLSLAFIRHLADYVILGIFAGLVLWRSRSLRDLLFFGICAGPGLIIQSQNSQPWGIMTVFSGAAVATELLLRSHRLDDREERGILARGAPLLLLAFLLPTTLHCFMALGVHTVAALARVGEPFGLPRFGELRLTSLWMPGDRGFMDDYLVSVREGARLLNELPVKPENVSVLDFANPFSAGMSLPPSRGDYAWLHWGRNVNDVHHLPPEQLLGEVDVLMVPKAGINGIPLRNLYGAYIREAFDPIRRTDLWTVYKRREASMLSSVGQPLEHAQPSRVGAGDGM</sequence>
<keyword evidence="1" id="KW-1133">Transmembrane helix</keyword>
<feature type="transmembrane region" description="Helical" evidence="1">
    <location>
        <begin position="309"/>
        <end position="326"/>
    </location>
</feature>
<feature type="transmembrane region" description="Helical" evidence="1">
    <location>
        <begin position="114"/>
        <end position="133"/>
    </location>
</feature>
<keyword evidence="1" id="KW-0472">Membrane</keyword>
<dbReference type="RefSeq" id="WP_377031669.1">
    <property type="nucleotide sequence ID" value="NZ_JBHOMY010000121.1"/>
</dbReference>
<gene>
    <name evidence="2" type="ORF">ACETIH_27780</name>
</gene>
<keyword evidence="3" id="KW-1185">Reference proteome</keyword>
<accession>A0ABV6YGN9</accession>
<feature type="transmembrane region" description="Helical" evidence="1">
    <location>
        <begin position="261"/>
        <end position="280"/>
    </location>
</feature>